<dbReference type="Proteomes" id="UP000509241">
    <property type="component" value="Chromosome"/>
</dbReference>
<sequence length="76" mass="8447">MESTSKNPLARESLIESLPTSGAMTADEWALELEHNHFPSLEDSGLIDYDACSETIRYYDCELIPNVLAAIERTTA</sequence>
<evidence type="ECO:0000313" key="2">
    <source>
        <dbReference type="Proteomes" id="UP000509241"/>
    </source>
</evidence>
<dbReference type="RefSeq" id="WP_179259071.1">
    <property type="nucleotide sequence ID" value="NZ_CP058601.1"/>
</dbReference>
<protein>
    <recommendedName>
        <fullName evidence="3">Transcriptional regulator</fullName>
    </recommendedName>
</protein>
<keyword evidence="2" id="KW-1185">Reference proteome</keyword>
<dbReference type="KEGG" id="haly:HYG82_04385"/>
<organism evidence="1 2">
    <name type="scientific">Natrinema halophilum</name>
    <dbReference type="NCBI Taxonomy" id="1699371"/>
    <lineage>
        <taxon>Archaea</taxon>
        <taxon>Methanobacteriati</taxon>
        <taxon>Methanobacteriota</taxon>
        <taxon>Stenosarchaea group</taxon>
        <taxon>Halobacteria</taxon>
        <taxon>Halobacteriales</taxon>
        <taxon>Natrialbaceae</taxon>
        <taxon>Natrinema</taxon>
    </lineage>
</organism>
<proteinExistence type="predicted"/>
<dbReference type="GeneID" id="56032502"/>
<dbReference type="EMBL" id="CP058601">
    <property type="protein sequence ID" value="QLG47326.1"/>
    <property type="molecule type" value="Genomic_DNA"/>
</dbReference>
<evidence type="ECO:0008006" key="3">
    <source>
        <dbReference type="Google" id="ProtNLM"/>
    </source>
</evidence>
<dbReference type="AlphaFoldDB" id="A0A7D5GQ97"/>
<accession>A0A7D5GQ97</accession>
<reference evidence="1 2" key="1">
    <citation type="submission" date="2020-07" db="EMBL/GenBank/DDBJ databases">
        <authorList>
            <person name="Cui H."/>
        </authorList>
    </citation>
    <scope>NUCLEOTIDE SEQUENCE [LARGE SCALE GENOMIC DNA]</scope>
    <source>
        <strain evidence="1 2">YPL8</strain>
    </source>
</reference>
<name>A0A7D5GQ97_9EURY</name>
<evidence type="ECO:0000313" key="1">
    <source>
        <dbReference type="EMBL" id="QLG47326.1"/>
    </source>
</evidence>
<gene>
    <name evidence="1" type="ORF">HYG82_04385</name>
</gene>
<dbReference type="OrthoDB" id="241828at2157"/>